<proteinExistence type="predicted"/>
<dbReference type="EMBL" id="PQFF01000310">
    <property type="protein sequence ID" value="RHZ62375.1"/>
    <property type="molecule type" value="Genomic_DNA"/>
</dbReference>
<evidence type="ECO:0000313" key="2">
    <source>
        <dbReference type="Proteomes" id="UP000266861"/>
    </source>
</evidence>
<gene>
    <name evidence="1" type="ORF">Glove_340g20</name>
</gene>
<sequence>MEESEVNEDKTLNTKKLVFLKKKCRVMYAFLHQIPARKRVKNIHKDASSFNNTIVVRGRICFIVRRDIM</sequence>
<evidence type="ECO:0000313" key="1">
    <source>
        <dbReference type="EMBL" id="RHZ62375.1"/>
    </source>
</evidence>
<dbReference type="AlphaFoldDB" id="A0A397HGW7"/>
<comment type="caution">
    <text evidence="1">The sequence shown here is derived from an EMBL/GenBank/DDBJ whole genome shotgun (WGS) entry which is preliminary data.</text>
</comment>
<keyword evidence="2" id="KW-1185">Reference proteome</keyword>
<name>A0A397HGW7_9GLOM</name>
<dbReference type="Proteomes" id="UP000266861">
    <property type="component" value="Unassembled WGS sequence"/>
</dbReference>
<accession>A0A397HGW7</accession>
<protein>
    <submittedName>
        <fullName evidence="1">Uncharacterized protein</fullName>
    </submittedName>
</protein>
<reference evidence="1 2" key="1">
    <citation type="submission" date="2018-08" db="EMBL/GenBank/DDBJ databases">
        <title>Genome and evolution of the arbuscular mycorrhizal fungus Diversispora epigaea (formerly Glomus versiforme) and its bacterial endosymbionts.</title>
        <authorList>
            <person name="Sun X."/>
            <person name="Fei Z."/>
            <person name="Harrison M."/>
        </authorList>
    </citation>
    <scope>NUCLEOTIDE SEQUENCE [LARGE SCALE GENOMIC DNA]</scope>
    <source>
        <strain evidence="1 2">IT104</strain>
    </source>
</reference>
<organism evidence="1 2">
    <name type="scientific">Diversispora epigaea</name>
    <dbReference type="NCBI Taxonomy" id="1348612"/>
    <lineage>
        <taxon>Eukaryota</taxon>
        <taxon>Fungi</taxon>
        <taxon>Fungi incertae sedis</taxon>
        <taxon>Mucoromycota</taxon>
        <taxon>Glomeromycotina</taxon>
        <taxon>Glomeromycetes</taxon>
        <taxon>Diversisporales</taxon>
        <taxon>Diversisporaceae</taxon>
        <taxon>Diversispora</taxon>
    </lineage>
</organism>